<keyword evidence="2" id="KW-1185">Reference proteome</keyword>
<name>A0A1Q9CF60_SYMMI</name>
<evidence type="ECO:0000313" key="2">
    <source>
        <dbReference type="Proteomes" id="UP000186817"/>
    </source>
</evidence>
<comment type="caution">
    <text evidence="1">The sequence shown here is derived from an EMBL/GenBank/DDBJ whole genome shotgun (WGS) entry which is preliminary data.</text>
</comment>
<gene>
    <name evidence="1" type="ORF">AK812_SmicGene37982</name>
</gene>
<evidence type="ECO:0000313" key="1">
    <source>
        <dbReference type="EMBL" id="OLP81477.1"/>
    </source>
</evidence>
<organism evidence="1 2">
    <name type="scientific">Symbiodinium microadriaticum</name>
    <name type="common">Dinoflagellate</name>
    <name type="synonym">Zooxanthella microadriatica</name>
    <dbReference type="NCBI Taxonomy" id="2951"/>
    <lineage>
        <taxon>Eukaryota</taxon>
        <taxon>Sar</taxon>
        <taxon>Alveolata</taxon>
        <taxon>Dinophyceae</taxon>
        <taxon>Suessiales</taxon>
        <taxon>Symbiodiniaceae</taxon>
        <taxon>Symbiodinium</taxon>
    </lineage>
</organism>
<reference evidence="1 2" key="1">
    <citation type="submission" date="2016-02" db="EMBL/GenBank/DDBJ databases">
        <title>Genome analysis of coral dinoflagellate symbionts highlights evolutionary adaptations to a symbiotic lifestyle.</title>
        <authorList>
            <person name="Aranda M."/>
            <person name="Li Y."/>
            <person name="Liew Y.J."/>
            <person name="Baumgarten S."/>
            <person name="Simakov O."/>
            <person name="Wilson M."/>
            <person name="Piel J."/>
            <person name="Ashoor H."/>
            <person name="Bougouffa S."/>
            <person name="Bajic V.B."/>
            <person name="Ryu T."/>
            <person name="Ravasi T."/>
            <person name="Bayer T."/>
            <person name="Micklem G."/>
            <person name="Kim H."/>
            <person name="Bhak J."/>
            <person name="Lajeunesse T.C."/>
            <person name="Voolstra C.R."/>
        </authorList>
    </citation>
    <scope>NUCLEOTIDE SEQUENCE [LARGE SCALE GENOMIC DNA]</scope>
    <source>
        <strain evidence="1 2">CCMP2467</strain>
    </source>
</reference>
<dbReference type="Proteomes" id="UP000186817">
    <property type="component" value="Unassembled WGS sequence"/>
</dbReference>
<accession>A0A1Q9CF60</accession>
<dbReference type="EMBL" id="LSRX01001277">
    <property type="protein sequence ID" value="OLP81477.1"/>
    <property type="molecule type" value="Genomic_DNA"/>
</dbReference>
<dbReference type="OrthoDB" id="446221at2759"/>
<sequence>MLAHTHAQDPAGFSTSADFIQRAAGSSLAVASPPLLWLSKAAKLRPFDQAVPAEPLWWAGGAWHKFNTHRNKAPAYVPRRFEPIWRCGSVLSCPSPSPIEAGPGEVCAPPEGSEVFQLLKVLLCGRDGQLWSKPVVGGQWCPCPYGVHVNMSRIKAFELLGGDRYIFFFQDGHGGICAGPDTVLMFDLQRNKWSPPTSARATRGGHQEEVHWQPLCAAQSGEPLKAWILEASMDYVVLLAPVARDGLQRGCYQEGHTALYFISHTGQELVHHLPCDLWRMTVQRYNDYVLFVKDFGDEALDLPDYPSDHPVTAAWLLAADDRTAGPMAVTLPTDHPDWGRSAWSVVIARGALEETPDRRLDMAPRIYLIEEDAGLRLWATRRIGELHSGLQPPTYQRNPKLGQLIDFLESLAEGARVDRGKNGVRSAMSVLSVLSFAAYKFQLSSLKACLTNPMVEAWRKSEKWSKRPPREAIPLPLRVLRVVKKLEEALKLDCGEDSWLLCCILLMVWASLRWSDCQRIQVDTIGESQDTIRGWCWRTIARGAWPGGCVMSGASKSWGTAFFSGLKSLRPKQALAAIYSGWVEGSQSDSGSDDSDEVRVTGVGAWGAYQIINSVALSGA</sequence>
<proteinExistence type="predicted"/>
<protein>
    <submittedName>
        <fullName evidence="1">Uncharacterized protein</fullName>
    </submittedName>
</protein>
<dbReference type="AlphaFoldDB" id="A0A1Q9CF60"/>
<dbReference type="OMA" id="YVPRRFE"/>